<accession>A0A3L6KXA3</accession>
<evidence type="ECO:0000256" key="1">
    <source>
        <dbReference type="ARBA" id="ARBA00022614"/>
    </source>
</evidence>
<organism evidence="3 4">
    <name type="scientific">Trypanosoma brucei equiperdum</name>
    <dbReference type="NCBI Taxonomy" id="630700"/>
    <lineage>
        <taxon>Eukaryota</taxon>
        <taxon>Discoba</taxon>
        <taxon>Euglenozoa</taxon>
        <taxon>Kinetoplastea</taxon>
        <taxon>Metakinetoplastina</taxon>
        <taxon>Trypanosomatida</taxon>
        <taxon>Trypanosomatidae</taxon>
        <taxon>Trypanosoma</taxon>
    </lineage>
</organism>
<proteinExistence type="predicted"/>
<dbReference type="Proteomes" id="UP000266743">
    <property type="component" value="Chromosome 10"/>
</dbReference>
<dbReference type="AlphaFoldDB" id="A0A3L6KXA3"/>
<dbReference type="EMBL" id="QSBY01000010">
    <property type="protein sequence ID" value="RHW68959.1"/>
    <property type="molecule type" value="Genomic_DNA"/>
</dbReference>
<comment type="caution">
    <text evidence="3">The sequence shown here is derived from an EMBL/GenBank/DDBJ whole genome shotgun (WGS) entry which is preliminary data.</text>
</comment>
<sequence>MMPAPNDGILTEEVVLRCSRQYDVDAVRFVVLHGLRLRKLGDGFAKCSAIVRLDISRNNLTSLSGIEPTAGSLQYLNAAENLITDVSAVKECKLLEVVMLEGNRIGSEAALRPLAQLPELRQLVLKREVALEDADETLELDNPVCEKGGYEEIIRRYFSSVMFVDGCYMLNEATSDVVTSVFKPLPPLDTLKAPQDSNAKADVEERLFVNVVAECAEACRKALALR</sequence>
<evidence type="ECO:0000313" key="3">
    <source>
        <dbReference type="EMBL" id="RHW68959.1"/>
    </source>
</evidence>
<dbReference type="SUPFAM" id="SSF52058">
    <property type="entry name" value="L domain-like"/>
    <property type="match status" value="1"/>
</dbReference>
<keyword evidence="2" id="KW-0677">Repeat</keyword>
<evidence type="ECO:0000313" key="4">
    <source>
        <dbReference type="Proteomes" id="UP000266743"/>
    </source>
</evidence>
<name>A0A3L6KXA3_9TRYP</name>
<evidence type="ECO:0000256" key="2">
    <source>
        <dbReference type="ARBA" id="ARBA00022737"/>
    </source>
</evidence>
<reference evidence="3 4" key="1">
    <citation type="submission" date="2018-09" db="EMBL/GenBank/DDBJ databases">
        <title>whole genome sequence of T. equiperdum IVM-t1 strain.</title>
        <authorList>
            <person name="Suganuma K."/>
        </authorList>
    </citation>
    <scope>NUCLEOTIDE SEQUENCE [LARGE SCALE GENOMIC DNA]</scope>
    <source>
        <strain evidence="3 4">IVM-t1</strain>
    </source>
</reference>
<dbReference type="InterPro" id="IPR032675">
    <property type="entry name" value="LRR_dom_sf"/>
</dbReference>
<protein>
    <submittedName>
        <fullName evidence="3">Leucine-rich repeat protein (LRRP)</fullName>
    </submittedName>
</protein>
<gene>
    <name evidence="3" type="ORF">DPX39_100097200</name>
</gene>
<keyword evidence="1" id="KW-0433">Leucine-rich repeat</keyword>
<dbReference type="PANTHER" id="PTHR18849:SF19">
    <property type="entry name" value="LEUCINE-RICH REPEAT PROTEIN (LRRP)"/>
    <property type="match status" value="1"/>
</dbReference>
<dbReference type="Gene3D" id="3.80.10.10">
    <property type="entry name" value="Ribonuclease Inhibitor"/>
    <property type="match status" value="1"/>
</dbReference>
<dbReference type="PANTHER" id="PTHR18849">
    <property type="entry name" value="LEUCINE RICH REPEAT PROTEIN"/>
    <property type="match status" value="1"/>
</dbReference>